<name>A0A4S8KSL3_DENBC</name>
<organism evidence="3 4">
    <name type="scientific">Dendrothele bispora (strain CBS 962.96)</name>
    <dbReference type="NCBI Taxonomy" id="1314807"/>
    <lineage>
        <taxon>Eukaryota</taxon>
        <taxon>Fungi</taxon>
        <taxon>Dikarya</taxon>
        <taxon>Basidiomycota</taxon>
        <taxon>Agaricomycotina</taxon>
        <taxon>Agaricomycetes</taxon>
        <taxon>Agaricomycetidae</taxon>
        <taxon>Agaricales</taxon>
        <taxon>Agaricales incertae sedis</taxon>
        <taxon>Dendrothele</taxon>
    </lineage>
</organism>
<keyword evidence="4" id="KW-1185">Reference proteome</keyword>
<dbReference type="EMBL" id="ML180137">
    <property type="protein sequence ID" value="THU78769.1"/>
    <property type="molecule type" value="Genomic_DNA"/>
</dbReference>
<evidence type="ECO:0000313" key="4">
    <source>
        <dbReference type="Proteomes" id="UP000297245"/>
    </source>
</evidence>
<keyword evidence="2" id="KW-0472">Membrane</keyword>
<feature type="region of interest" description="Disordered" evidence="1">
    <location>
        <begin position="106"/>
        <end position="130"/>
    </location>
</feature>
<protein>
    <submittedName>
        <fullName evidence="3">Uncharacterized protein</fullName>
    </submittedName>
</protein>
<feature type="transmembrane region" description="Helical" evidence="2">
    <location>
        <begin position="30"/>
        <end position="48"/>
    </location>
</feature>
<evidence type="ECO:0000256" key="2">
    <source>
        <dbReference type="SAM" id="Phobius"/>
    </source>
</evidence>
<keyword evidence="2" id="KW-0812">Transmembrane</keyword>
<reference evidence="3 4" key="1">
    <citation type="journal article" date="2019" name="Nat. Ecol. Evol.">
        <title>Megaphylogeny resolves global patterns of mushroom evolution.</title>
        <authorList>
            <person name="Varga T."/>
            <person name="Krizsan K."/>
            <person name="Foldi C."/>
            <person name="Dima B."/>
            <person name="Sanchez-Garcia M."/>
            <person name="Sanchez-Ramirez S."/>
            <person name="Szollosi G.J."/>
            <person name="Szarkandi J.G."/>
            <person name="Papp V."/>
            <person name="Albert L."/>
            <person name="Andreopoulos W."/>
            <person name="Angelini C."/>
            <person name="Antonin V."/>
            <person name="Barry K.W."/>
            <person name="Bougher N.L."/>
            <person name="Buchanan P."/>
            <person name="Buyck B."/>
            <person name="Bense V."/>
            <person name="Catcheside P."/>
            <person name="Chovatia M."/>
            <person name="Cooper J."/>
            <person name="Damon W."/>
            <person name="Desjardin D."/>
            <person name="Finy P."/>
            <person name="Geml J."/>
            <person name="Haridas S."/>
            <person name="Hughes K."/>
            <person name="Justo A."/>
            <person name="Karasinski D."/>
            <person name="Kautmanova I."/>
            <person name="Kiss B."/>
            <person name="Kocsube S."/>
            <person name="Kotiranta H."/>
            <person name="LaButti K.M."/>
            <person name="Lechner B.E."/>
            <person name="Liimatainen K."/>
            <person name="Lipzen A."/>
            <person name="Lukacs Z."/>
            <person name="Mihaltcheva S."/>
            <person name="Morgado L.N."/>
            <person name="Niskanen T."/>
            <person name="Noordeloos M.E."/>
            <person name="Ohm R.A."/>
            <person name="Ortiz-Santana B."/>
            <person name="Ovrebo C."/>
            <person name="Racz N."/>
            <person name="Riley R."/>
            <person name="Savchenko A."/>
            <person name="Shiryaev A."/>
            <person name="Soop K."/>
            <person name="Spirin V."/>
            <person name="Szebenyi C."/>
            <person name="Tomsovsky M."/>
            <person name="Tulloss R.E."/>
            <person name="Uehling J."/>
            <person name="Grigoriev I.V."/>
            <person name="Vagvolgyi C."/>
            <person name="Papp T."/>
            <person name="Martin F.M."/>
            <person name="Miettinen O."/>
            <person name="Hibbett D.S."/>
            <person name="Nagy L.G."/>
        </authorList>
    </citation>
    <scope>NUCLEOTIDE SEQUENCE [LARGE SCALE GENOMIC DNA]</scope>
    <source>
        <strain evidence="3 4">CBS 962.96</strain>
    </source>
</reference>
<keyword evidence="2" id="KW-1133">Transmembrane helix</keyword>
<accession>A0A4S8KSL3</accession>
<evidence type="ECO:0000256" key="1">
    <source>
        <dbReference type="SAM" id="MobiDB-lite"/>
    </source>
</evidence>
<gene>
    <name evidence="3" type="ORF">K435DRAFT_811278</name>
</gene>
<sequence>MFEFGWSFGTIRSVESRTIESSNLTAAMKGLSRVVVGFWSVVLFWGGYGRLFSIFTRQISSDYAFVPAIPGPKICKDSTWRAHYITELVRGHRYFCEATEAMGKRQVHDTSTELPMSSSSIPSRVENNPI</sequence>
<evidence type="ECO:0000313" key="3">
    <source>
        <dbReference type="EMBL" id="THU78769.1"/>
    </source>
</evidence>
<feature type="compositionally biased region" description="Polar residues" evidence="1">
    <location>
        <begin position="112"/>
        <end position="130"/>
    </location>
</feature>
<proteinExistence type="predicted"/>
<dbReference type="AlphaFoldDB" id="A0A4S8KSL3"/>
<dbReference type="Proteomes" id="UP000297245">
    <property type="component" value="Unassembled WGS sequence"/>
</dbReference>